<dbReference type="AlphaFoldDB" id="A0A8J2MDH0"/>
<dbReference type="PANTHER" id="PTHR12253">
    <property type="entry name" value="RH14732P"/>
    <property type="match status" value="1"/>
</dbReference>
<feature type="domain" description="Phospholipase A2-like central" evidence="7">
    <location>
        <begin position="199"/>
        <end position="223"/>
    </location>
</feature>
<dbReference type="Gene3D" id="1.20.90.10">
    <property type="entry name" value="Phospholipase A2 domain"/>
    <property type="match status" value="2"/>
</dbReference>
<dbReference type="EC" id="3.1.1.4" evidence="2"/>
<evidence type="ECO:0000256" key="1">
    <source>
        <dbReference type="ARBA" id="ARBA00001913"/>
    </source>
</evidence>
<dbReference type="EMBL" id="CAJNRD030001118">
    <property type="protein sequence ID" value="CAG5083235.1"/>
    <property type="molecule type" value="Genomic_DNA"/>
</dbReference>
<feature type="non-terminal residue" evidence="8">
    <location>
        <position position="1"/>
    </location>
</feature>
<comment type="cofactor">
    <cofactor evidence="1">
        <name>Ca(2+)</name>
        <dbReference type="ChEBI" id="CHEBI:29108"/>
    </cofactor>
</comment>
<keyword evidence="6" id="KW-0732">Signal</keyword>
<protein>
    <recommendedName>
        <fullName evidence="2">phospholipase A2</fullName>
        <ecNumber evidence="2">3.1.1.4</ecNumber>
    </recommendedName>
    <alternativeName>
        <fullName evidence="5">Phosphatidylcholine 2-acylhydrolase</fullName>
    </alternativeName>
</protein>
<dbReference type="InterPro" id="IPR016090">
    <property type="entry name" value="PLA2-like_dom"/>
</dbReference>
<feature type="chain" id="PRO_5035204431" description="phospholipase A2" evidence="6">
    <location>
        <begin position="17"/>
        <end position="258"/>
    </location>
</feature>
<feature type="signal peptide" evidence="6">
    <location>
        <begin position="1"/>
        <end position="16"/>
    </location>
</feature>
<dbReference type="Proteomes" id="UP000786811">
    <property type="component" value="Unassembled WGS sequence"/>
</dbReference>
<keyword evidence="3" id="KW-0442">Lipid degradation</keyword>
<proteinExistence type="predicted"/>
<evidence type="ECO:0000256" key="4">
    <source>
        <dbReference type="ARBA" id="ARBA00023098"/>
    </source>
</evidence>
<evidence type="ECO:0000313" key="8">
    <source>
        <dbReference type="EMBL" id="CAG5083235.1"/>
    </source>
</evidence>
<feature type="domain" description="Phospholipase A2-like central" evidence="7">
    <location>
        <begin position="53"/>
        <end position="150"/>
    </location>
</feature>
<accession>A0A8J2MDH0</accession>
<dbReference type="GO" id="GO:0004623">
    <property type="term" value="F:phospholipase A2 activity"/>
    <property type="evidence" value="ECO:0007669"/>
    <property type="project" value="UniProtKB-EC"/>
</dbReference>
<dbReference type="Pfam" id="PF05826">
    <property type="entry name" value="Phospholip_A2_2"/>
    <property type="match status" value="2"/>
</dbReference>
<dbReference type="GO" id="GO:0050482">
    <property type="term" value="P:arachidonate secretion"/>
    <property type="evidence" value="ECO:0007669"/>
    <property type="project" value="InterPro"/>
</dbReference>
<evidence type="ECO:0000256" key="6">
    <source>
        <dbReference type="SAM" id="SignalP"/>
    </source>
</evidence>
<comment type="caution">
    <text evidence="8">The sequence shown here is derived from an EMBL/GenBank/DDBJ whole genome shotgun (WGS) entry which is preliminary data.</text>
</comment>
<evidence type="ECO:0000259" key="7">
    <source>
        <dbReference type="Pfam" id="PF05826"/>
    </source>
</evidence>
<keyword evidence="9" id="KW-1185">Reference proteome</keyword>
<evidence type="ECO:0000256" key="2">
    <source>
        <dbReference type="ARBA" id="ARBA00013278"/>
    </source>
</evidence>
<gene>
    <name evidence="8" type="ORF">HICCMSTLAB_LOCUS3775</name>
</gene>
<evidence type="ECO:0000256" key="5">
    <source>
        <dbReference type="ARBA" id="ARBA00029903"/>
    </source>
</evidence>
<sequence>MIFIFWNLILINSAAASIKDTSKNLTIINEFKYKVDKFNNSVNYINRKRRLLVPGSLWCGVGNVAIQEDDVGQFHKTDTCCRNRDLCGFKHKEVLLHFESQKDMASKFFGKPVCKCESEFYFCLRRANTFLSRNLGRLYFSIIRPKCYTYDHPSVYCIRFQGSHTSRNNENKERRFIFNFGQYLLSEIGSIVKAPFNFIVPGTKWCGKGNIAEDQSDLGVFKFIKEDVSSMNLISHHQKYSSGETVDYFQFYRIKIIK</sequence>
<organism evidence="8 9">
    <name type="scientific">Cotesia congregata</name>
    <name type="common">Parasitoid wasp</name>
    <name type="synonym">Apanteles congregatus</name>
    <dbReference type="NCBI Taxonomy" id="51543"/>
    <lineage>
        <taxon>Eukaryota</taxon>
        <taxon>Metazoa</taxon>
        <taxon>Ecdysozoa</taxon>
        <taxon>Arthropoda</taxon>
        <taxon>Hexapoda</taxon>
        <taxon>Insecta</taxon>
        <taxon>Pterygota</taxon>
        <taxon>Neoptera</taxon>
        <taxon>Endopterygota</taxon>
        <taxon>Hymenoptera</taxon>
        <taxon>Apocrita</taxon>
        <taxon>Ichneumonoidea</taxon>
        <taxon>Braconidae</taxon>
        <taxon>Microgastrinae</taxon>
        <taxon>Cotesia</taxon>
    </lineage>
</organism>
<dbReference type="OrthoDB" id="10059604at2759"/>
<evidence type="ECO:0000256" key="3">
    <source>
        <dbReference type="ARBA" id="ARBA00022963"/>
    </source>
</evidence>
<dbReference type="SUPFAM" id="SSF48619">
    <property type="entry name" value="Phospholipase A2, PLA2"/>
    <property type="match status" value="1"/>
</dbReference>
<reference evidence="8" key="1">
    <citation type="submission" date="2021-04" db="EMBL/GenBank/DDBJ databases">
        <authorList>
            <person name="Chebbi M.A.C M."/>
        </authorList>
    </citation>
    <scope>NUCLEOTIDE SEQUENCE</scope>
</reference>
<dbReference type="GO" id="GO:0006644">
    <property type="term" value="P:phospholipid metabolic process"/>
    <property type="evidence" value="ECO:0007669"/>
    <property type="project" value="InterPro"/>
</dbReference>
<dbReference type="GO" id="GO:0016042">
    <property type="term" value="P:lipid catabolic process"/>
    <property type="evidence" value="ECO:0007669"/>
    <property type="project" value="UniProtKB-KW"/>
</dbReference>
<dbReference type="InterPro" id="IPR036444">
    <property type="entry name" value="PLipase_A2_dom_sf"/>
</dbReference>
<name>A0A8J2MDH0_COTCN</name>
<evidence type="ECO:0000313" key="9">
    <source>
        <dbReference type="Proteomes" id="UP000786811"/>
    </source>
</evidence>
<keyword evidence="4" id="KW-0443">Lipid metabolism</keyword>